<dbReference type="AlphaFoldDB" id="A0A0A8XU13"/>
<sequence>MSMSCYWVGSNSATPRDPMVLISLFLSFGLSFILFAILGLESIGVRVRNSEQSSEVPKKKVFPLV</sequence>
<organism evidence="2">
    <name type="scientific">Arundo donax</name>
    <name type="common">Giant reed</name>
    <name type="synonym">Donax arundinaceus</name>
    <dbReference type="NCBI Taxonomy" id="35708"/>
    <lineage>
        <taxon>Eukaryota</taxon>
        <taxon>Viridiplantae</taxon>
        <taxon>Streptophyta</taxon>
        <taxon>Embryophyta</taxon>
        <taxon>Tracheophyta</taxon>
        <taxon>Spermatophyta</taxon>
        <taxon>Magnoliopsida</taxon>
        <taxon>Liliopsida</taxon>
        <taxon>Poales</taxon>
        <taxon>Poaceae</taxon>
        <taxon>PACMAD clade</taxon>
        <taxon>Arundinoideae</taxon>
        <taxon>Arundineae</taxon>
        <taxon>Arundo</taxon>
    </lineage>
</organism>
<evidence type="ECO:0000256" key="1">
    <source>
        <dbReference type="SAM" id="Phobius"/>
    </source>
</evidence>
<keyword evidence="1" id="KW-0812">Transmembrane</keyword>
<protein>
    <submittedName>
        <fullName evidence="2">Uncharacterized protein</fullName>
    </submittedName>
</protein>
<evidence type="ECO:0000313" key="2">
    <source>
        <dbReference type="EMBL" id="JAD16248.1"/>
    </source>
</evidence>
<reference evidence="2" key="1">
    <citation type="submission" date="2014-09" db="EMBL/GenBank/DDBJ databases">
        <authorList>
            <person name="Magalhaes I.L.F."/>
            <person name="Oliveira U."/>
            <person name="Santos F.R."/>
            <person name="Vidigal T.H.D.A."/>
            <person name="Brescovit A.D."/>
            <person name="Santos A.J."/>
        </authorList>
    </citation>
    <scope>NUCLEOTIDE SEQUENCE</scope>
    <source>
        <tissue evidence="2">Shoot tissue taken approximately 20 cm above the soil surface</tissue>
    </source>
</reference>
<accession>A0A0A8XU13</accession>
<keyword evidence="1" id="KW-1133">Transmembrane helix</keyword>
<name>A0A0A8XU13_ARUDO</name>
<keyword evidence="1" id="KW-0472">Membrane</keyword>
<dbReference type="EMBL" id="GBRH01281647">
    <property type="protein sequence ID" value="JAD16248.1"/>
    <property type="molecule type" value="Transcribed_RNA"/>
</dbReference>
<reference evidence="2" key="2">
    <citation type="journal article" date="2015" name="Data Brief">
        <title>Shoot transcriptome of the giant reed, Arundo donax.</title>
        <authorList>
            <person name="Barrero R.A."/>
            <person name="Guerrero F.D."/>
            <person name="Moolhuijzen P."/>
            <person name="Goolsby J.A."/>
            <person name="Tidwell J."/>
            <person name="Bellgard S.E."/>
            <person name="Bellgard M.I."/>
        </authorList>
    </citation>
    <scope>NUCLEOTIDE SEQUENCE</scope>
    <source>
        <tissue evidence="2">Shoot tissue taken approximately 20 cm above the soil surface</tissue>
    </source>
</reference>
<proteinExistence type="predicted"/>
<feature type="transmembrane region" description="Helical" evidence="1">
    <location>
        <begin position="20"/>
        <end position="40"/>
    </location>
</feature>